<organism evidence="2 3">
    <name type="scientific">Candidatus Kaiserbacteria bacterium CG10_big_fil_rev_8_21_14_0_10_47_16</name>
    <dbReference type="NCBI Taxonomy" id="1974608"/>
    <lineage>
        <taxon>Bacteria</taxon>
        <taxon>Candidatus Kaiseribacteriota</taxon>
    </lineage>
</organism>
<sequence>MMRISDDAVSPRARWVFVSRDVTFWTLWGGAVLIGSAALAASAFATEHAGWEFYEATHRNMITFIVTVLPYLWIGILAGTVLFGYFNLRHTKTGYRYSLTIVMIMSIGGSFVGGAILYGIGAGSTIEVMVGERIPFHTSVVRLQEELWDDADEGRLIGSASAPLTEETILFTDTNGTKWTLYTAGLSPKDLDALARFEEVRVIGYQATTSDDVFYACIILPGFLPHEQNSISDMLGRRSAFLERVRPESEIKDPAMRSNECERVRVRILQK</sequence>
<dbReference type="AlphaFoldDB" id="A0A2H0UDL1"/>
<dbReference type="EMBL" id="PFBI01000006">
    <property type="protein sequence ID" value="PIR84513.1"/>
    <property type="molecule type" value="Genomic_DNA"/>
</dbReference>
<feature type="transmembrane region" description="Helical" evidence="1">
    <location>
        <begin position="61"/>
        <end position="85"/>
    </location>
</feature>
<reference evidence="3" key="1">
    <citation type="submission" date="2017-09" db="EMBL/GenBank/DDBJ databases">
        <title>Depth-based differentiation of microbial function through sediment-hosted aquifers and enrichment of novel symbionts in the deep terrestrial subsurface.</title>
        <authorList>
            <person name="Probst A.J."/>
            <person name="Ladd B."/>
            <person name="Jarett J.K."/>
            <person name="Geller-Mcgrath D.E."/>
            <person name="Sieber C.M.K."/>
            <person name="Emerson J.B."/>
            <person name="Anantharaman K."/>
            <person name="Thomas B.C."/>
            <person name="Malmstrom R."/>
            <person name="Stieglmeier M."/>
            <person name="Klingl A."/>
            <person name="Woyke T."/>
            <person name="Ryan C.M."/>
            <person name="Banfield J.F."/>
        </authorList>
    </citation>
    <scope>NUCLEOTIDE SEQUENCE [LARGE SCALE GENOMIC DNA]</scope>
</reference>
<dbReference type="Proteomes" id="UP000229344">
    <property type="component" value="Unassembled WGS sequence"/>
</dbReference>
<protein>
    <submittedName>
        <fullName evidence="2">Uncharacterized protein</fullName>
    </submittedName>
</protein>
<feature type="transmembrane region" description="Helical" evidence="1">
    <location>
        <begin position="97"/>
        <end position="120"/>
    </location>
</feature>
<evidence type="ECO:0000256" key="1">
    <source>
        <dbReference type="SAM" id="Phobius"/>
    </source>
</evidence>
<keyword evidence="1" id="KW-0472">Membrane</keyword>
<name>A0A2H0UDL1_9BACT</name>
<keyword evidence="1" id="KW-1133">Transmembrane helix</keyword>
<keyword evidence="1" id="KW-0812">Transmembrane</keyword>
<evidence type="ECO:0000313" key="3">
    <source>
        <dbReference type="Proteomes" id="UP000229344"/>
    </source>
</evidence>
<comment type="caution">
    <text evidence="2">The sequence shown here is derived from an EMBL/GenBank/DDBJ whole genome shotgun (WGS) entry which is preliminary data.</text>
</comment>
<gene>
    <name evidence="2" type="ORF">COU16_02970</name>
</gene>
<accession>A0A2H0UDL1</accession>
<proteinExistence type="predicted"/>
<evidence type="ECO:0000313" key="2">
    <source>
        <dbReference type="EMBL" id="PIR84513.1"/>
    </source>
</evidence>